<comment type="caution">
    <text evidence="2">The sequence shown here is derived from an EMBL/GenBank/DDBJ whole genome shotgun (WGS) entry which is preliminary data.</text>
</comment>
<sequence length="85" mass="9671">MKHYRLGFFIYLVAVLSACTSTSEEAKKTTAKNSSESELICQTFTPTGSHIKKRVCKTPEQVEMEKLKNDESVRALTVDRNNNRM</sequence>
<organism evidence="2 3">
    <name type="scientific">Colwellia maritima</name>
    <dbReference type="NCBI Taxonomy" id="2912588"/>
    <lineage>
        <taxon>Bacteria</taxon>
        <taxon>Pseudomonadati</taxon>
        <taxon>Pseudomonadota</taxon>
        <taxon>Gammaproteobacteria</taxon>
        <taxon>Alteromonadales</taxon>
        <taxon>Colwelliaceae</taxon>
        <taxon>Colwellia</taxon>
    </lineage>
</organism>
<keyword evidence="3" id="KW-1185">Reference proteome</keyword>
<keyword evidence="1" id="KW-0732">Signal</keyword>
<protein>
    <recommendedName>
        <fullName evidence="4">Entry exclusion lipoprotein TrbK</fullName>
    </recommendedName>
</protein>
<feature type="signal peptide" evidence="1">
    <location>
        <begin position="1"/>
        <end position="26"/>
    </location>
</feature>
<gene>
    <name evidence="2" type="ORF">L3081_15170</name>
</gene>
<dbReference type="Proteomes" id="UP001139646">
    <property type="component" value="Unassembled WGS sequence"/>
</dbReference>
<evidence type="ECO:0000313" key="3">
    <source>
        <dbReference type="Proteomes" id="UP001139646"/>
    </source>
</evidence>
<proteinExistence type="predicted"/>
<feature type="chain" id="PRO_5045405057" description="Entry exclusion lipoprotein TrbK" evidence="1">
    <location>
        <begin position="27"/>
        <end position="85"/>
    </location>
</feature>
<dbReference type="RefSeq" id="WP_242286917.1">
    <property type="nucleotide sequence ID" value="NZ_JAKKSL010000002.1"/>
</dbReference>
<evidence type="ECO:0000256" key="1">
    <source>
        <dbReference type="SAM" id="SignalP"/>
    </source>
</evidence>
<accession>A0ABS9X4V5</accession>
<name>A0ABS9X4V5_9GAMM</name>
<evidence type="ECO:0008006" key="4">
    <source>
        <dbReference type="Google" id="ProtNLM"/>
    </source>
</evidence>
<evidence type="ECO:0000313" key="2">
    <source>
        <dbReference type="EMBL" id="MCI2284486.1"/>
    </source>
</evidence>
<reference evidence="2" key="1">
    <citation type="submission" date="2022-01" db="EMBL/GenBank/DDBJ databases">
        <title>Colwellia maritima, isolated from seawater.</title>
        <authorList>
            <person name="Kristyanto S."/>
            <person name="Jung J."/>
            <person name="Jeon C.O."/>
        </authorList>
    </citation>
    <scope>NUCLEOTIDE SEQUENCE</scope>
    <source>
        <strain evidence="2">MSW7</strain>
    </source>
</reference>
<dbReference type="PROSITE" id="PS51257">
    <property type="entry name" value="PROKAR_LIPOPROTEIN"/>
    <property type="match status" value="1"/>
</dbReference>
<dbReference type="EMBL" id="JAKKSL010000002">
    <property type="protein sequence ID" value="MCI2284486.1"/>
    <property type="molecule type" value="Genomic_DNA"/>
</dbReference>